<organism evidence="2 3">
    <name type="scientific">Frankliniella occidentalis</name>
    <name type="common">Western flower thrips</name>
    <name type="synonym">Euthrips occidentalis</name>
    <dbReference type="NCBI Taxonomy" id="133901"/>
    <lineage>
        <taxon>Eukaryota</taxon>
        <taxon>Metazoa</taxon>
        <taxon>Ecdysozoa</taxon>
        <taxon>Arthropoda</taxon>
        <taxon>Hexapoda</taxon>
        <taxon>Insecta</taxon>
        <taxon>Pterygota</taxon>
        <taxon>Neoptera</taxon>
        <taxon>Paraneoptera</taxon>
        <taxon>Thysanoptera</taxon>
        <taxon>Terebrantia</taxon>
        <taxon>Thripoidea</taxon>
        <taxon>Thripidae</taxon>
        <taxon>Frankliniella</taxon>
    </lineage>
</organism>
<feature type="signal peptide" evidence="1">
    <location>
        <begin position="1"/>
        <end position="19"/>
    </location>
</feature>
<dbReference type="Proteomes" id="UP000504606">
    <property type="component" value="Unplaced"/>
</dbReference>
<protein>
    <submittedName>
        <fullName evidence="3">Uncharacterized protein LOC113207041</fullName>
    </submittedName>
</protein>
<dbReference type="OrthoDB" id="10037790at2759"/>
<gene>
    <name evidence="3" type="primary">LOC113207041</name>
</gene>
<feature type="chain" id="PRO_5026714422" evidence="1">
    <location>
        <begin position="20"/>
        <end position="137"/>
    </location>
</feature>
<dbReference type="RefSeq" id="XP_026279181.1">
    <property type="nucleotide sequence ID" value="XM_026423396.2"/>
</dbReference>
<accession>A0A6J1SKW6</accession>
<evidence type="ECO:0000313" key="2">
    <source>
        <dbReference type="Proteomes" id="UP000504606"/>
    </source>
</evidence>
<dbReference type="KEGG" id="foc:113207041"/>
<keyword evidence="2" id="KW-1185">Reference proteome</keyword>
<evidence type="ECO:0000256" key="1">
    <source>
        <dbReference type="SAM" id="SignalP"/>
    </source>
</evidence>
<dbReference type="GeneID" id="113207041"/>
<name>A0A6J1SKW6_FRAOC</name>
<sequence>MTLVKIAVGLLAANGVLIAAKYGRIQHELKDATWFREAAVTVAKHEGVHALIGQPPLELGDVSRFTSDKYEPLVEIDPKPTYIIEVPVKGSLGEGKIRMYLNYLVPIEVVRKDINAWNVALLEVQVGDNKERRFIVK</sequence>
<evidence type="ECO:0000313" key="3">
    <source>
        <dbReference type="RefSeq" id="XP_026279181.1"/>
    </source>
</evidence>
<dbReference type="AlphaFoldDB" id="A0A6J1SKW6"/>
<reference evidence="3" key="1">
    <citation type="submission" date="2025-08" db="UniProtKB">
        <authorList>
            <consortium name="RefSeq"/>
        </authorList>
    </citation>
    <scope>IDENTIFICATION</scope>
    <source>
        <tissue evidence="3">Whole organism</tissue>
    </source>
</reference>
<proteinExistence type="predicted"/>
<keyword evidence="1" id="KW-0732">Signal</keyword>